<keyword evidence="2" id="KW-1185">Reference proteome</keyword>
<reference evidence="1 2" key="1">
    <citation type="submission" date="2013-03" db="EMBL/GenBank/DDBJ databases">
        <authorList>
            <person name="Warren W."/>
            <person name="Wilson R.K."/>
        </authorList>
    </citation>
    <scope>NUCLEOTIDE SEQUENCE</scope>
</reference>
<protein>
    <submittedName>
        <fullName evidence="1">Uncharacterized protein</fullName>
    </submittedName>
</protein>
<dbReference type="Ensembl" id="ENSMFAT00000088264.1">
    <property type="protein sequence ID" value="ENSMFAP00000056569.1"/>
    <property type="gene ID" value="ENSMFAG00000048371.1"/>
</dbReference>
<name>A0A7N9IE92_MACFA</name>
<reference evidence="1" key="3">
    <citation type="submission" date="2025-09" db="UniProtKB">
        <authorList>
            <consortium name="Ensembl"/>
        </authorList>
    </citation>
    <scope>IDENTIFICATION</scope>
</reference>
<reference evidence="1" key="2">
    <citation type="submission" date="2025-08" db="UniProtKB">
        <authorList>
            <consortium name="Ensembl"/>
        </authorList>
    </citation>
    <scope>IDENTIFICATION</scope>
</reference>
<proteinExistence type="predicted"/>
<dbReference type="Proteomes" id="UP000233100">
    <property type="component" value="Chromosome 12"/>
</dbReference>
<dbReference type="GeneTree" id="ENSGT01150000286943"/>
<evidence type="ECO:0000313" key="1">
    <source>
        <dbReference type="Ensembl" id="ENSMFAP00000056569.1"/>
    </source>
</evidence>
<accession>A0A7N9IE92</accession>
<dbReference type="PANTHER" id="PTHR12138">
    <property type="entry name" value="PRIMATE-EXPANDED PROTEIN FAMILY"/>
    <property type="match status" value="1"/>
</dbReference>
<dbReference type="PRINTS" id="PR02045">
    <property type="entry name" value="F138DOMAIN"/>
</dbReference>
<dbReference type="PANTHER" id="PTHR12138:SF162">
    <property type="entry name" value="CHROMOSOME UNDETERMINED SCAFFOLD_275, WHOLE GENOME SHOTGUN SEQUENCE"/>
    <property type="match status" value="1"/>
</dbReference>
<sequence length="179" mass="19679">FSFFFFLRWTLAPSPRLEFCGAISAHCSLHLPGSSSPPTSASQVAGTTSVCHHTQLIYFYFYFETVLLLSPRLECSGALSSHCNHHLLGSSGSSASASRVAGIIGVHHHAWLIFVFLVETRFHHVGQAGLEPLTSSDPPALAFQSAGITDVSHHAPPKRRFFFFFFFFLKHRVSPCCPG</sequence>
<dbReference type="AlphaFoldDB" id="A0A7N9IE92"/>
<evidence type="ECO:0000313" key="2">
    <source>
        <dbReference type="Proteomes" id="UP000233100"/>
    </source>
</evidence>
<organism evidence="1 2">
    <name type="scientific">Macaca fascicularis</name>
    <name type="common">Crab-eating macaque</name>
    <name type="synonym">Cynomolgus monkey</name>
    <dbReference type="NCBI Taxonomy" id="9541"/>
    <lineage>
        <taxon>Eukaryota</taxon>
        <taxon>Metazoa</taxon>
        <taxon>Chordata</taxon>
        <taxon>Craniata</taxon>
        <taxon>Vertebrata</taxon>
        <taxon>Euteleostomi</taxon>
        <taxon>Mammalia</taxon>
        <taxon>Eutheria</taxon>
        <taxon>Euarchontoglires</taxon>
        <taxon>Primates</taxon>
        <taxon>Haplorrhini</taxon>
        <taxon>Catarrhini</taxon>
        <taxon>Cercopithecidae</taxon>
        <taxon>Cercopithecinae</taxon>
        <taxon>Macaca</taxon>
    </lineage>
</organism>